<evidence type="ECO:0000256" key="1">
    <source>
        <dbReference type="SAM" id="MobiDB-lite"/>
    </source>
</evidence>
<dbReference type="InterPro" id="IPR036047">
    <property type="entry name" value="F-box-like_dom_sf"/>
</dbReference>
<feature type="region of interest" description="Disordered" evidence="1">
    <location>
        <begin position="578"/>
        <end position="609"/>
    </location>
</feature>
<keyword evidence="3" id="KW-1185">Reference proteome</keyword>
<gene>
    <name evidence="2" type="ORF">BGZ95_007961</name>
</gene>
<comment type="caution">
    <text evidence="2">The sequence shown here is derived from an EMBL/GenBank/DDBJ whole genome shotgun (WGS) entry which is preliminary data.</text>
</comment>
<feature type="compositionally biased region" description="Polar residues" evidence="1">
    <location>
        <begin position="396"/>
        <end position="408"/>
    </location>
</feature>
<evidence type="ECO:0000313" key="2">
    <source>
        <dbReference type="EMBL" id="KAG0280926.1"/>
    </source>
</evidence>
<feature type="region of interest" description="Disordered" evidence="1">
    <location>
        <begin position="380"/>
        <end position="424"/>
    </location>
</feature>
<dbReference type="EMBL" id="JAAAIL010000040">
    <property type="protein sequence ID" value="KAG0280926.1"/>
    <property type="molecule type" value="Genomic_DNA"/>
</dbReference>
<evidence type="ECO:0008006" key="4">
    <source>
        <dbReference type="Google" id="ProtNLM"/>
    </source>
</evidence>
<organism evidence="2 3">
    <name type="scientific">Linnemannia exigua</name>
    <dbReference type="NCBI Taxonomy" id="604196"/>
    <lineage>
        <taxon>Eukaryota</taxon>
        <taxon>Fungi</taxon>
        <taxon>Fungi incertae sedis</taxon>
        <taxon>Mucoromycota</taxon>
        <taxon>Mortierellomycotina</taxon>
        <taxon>Mortierellomycetes</taxon>
        <taxon>Mortierellales</taxon>
        <taxon>Mortierellaceae</taxon>
        <taxon>Linnemannia</taxon>
    </lineage>
</organism>
<protein>
    <recommendedName>
        <fullName evidence="4">F-box domain-containing protein</fullName>
    </recommendedName>
</protein>
<feature type="region of interest" description="Disordered" evidence="1">
    <location>
        <begin position="919"/>
        <end position="939"/>
    </location>
</feature>
<dbReference type="AlphaFoldDB" id="A0AAD4DL94"/>
<name>A0AAD4DL94_9FUNG</name>
<feature type="compositionally biased region" description="Low complexity" evidence="1">
    <location>
        <begin position="384"/>
        <end position="395"/>
    </location>
</feature>
<dbReference type="SUPFAM" id="SSF81383">
    <property type="entry name" value="F-box domain"/>
    <property type="match status" value="1"/>
</dbReference>
<feature type="compositionally biased region" description="Basic and acidic residues" evidence="1">
    <location>
        <begin position="920"/>
        <end position="930"/>
    </location>
</feature>
<feature type="compositionally biased region" description="Pro residues" evidence="1">
    <location>
        <begin position="815"/>
        <end position="826"/>
    </location>
</feature>
<feature type="compositionally biased region" description="Basic residues" evidence="1">
    <location>
        <begin position="578"/>
        <end position="590"/>
    </location>
</feature>
<evidence type="ECO:0000313" key="3">
    <source>
        <dbReference type="Proteomes" id="UP001194580"/>
    </source>
</evidence>
<dbReference type="SUPFAM" id="SSF52047">
    <property type="entry name" value="RNI-like"/>
    <property type="match status" value="1"/>
</dbReference>
<dbReference type="Proteomes" id="UP001194580">
    <property type="component" value="Unassembled WGS sequence"/>
</dbReference>
<reference evidence="2" key="1">
    <citation type="journal article" date="2020" name="Fungal Divers.">
        <title>Resolving the Mortierellaceae phylogeny through synthesis of multi-gene phylogenetics and phylogenomics.</title>
        <authorList>
            <person name="Vandepol N."/>
            <person name="Liber J."/>
            <person name="Desiro A."/>
            <person name="Na H."/>
            <person name="Kennedy M."/>
            <person name="Barry K."/>
            <person name="Grigoriev I.V."/>
            <person name="Miller A.N."/>
            <person name="O'Donnell K."/>
            <person name="Stajich J.E."/>
            <person name="Bonito G."/>
        </authorList>
    </citation>
    <scope>NUCLEOTIDE SEQUENCE</scope>
    <source>
        <strain evidence="2">NRRL 28262</strain>
    </source>
</reference>
<feature type="region of interest" description="Disordered" evidence="1">
    <location>
        <begin position="809"/>
        <end position="841"/>
    </location>
</feature>
<accession>A0AAD4DL94</accession>
<sequence>MSNVLLQHTKDRNDPLPIVPSACHRAFNILEVLERILFLVPPAQLLTLRFVSRHWDRATYRPLWQYPDFAQRGMDKITPQLVQHGRIVQELDFYKASLFRENPLQDVETLKTLCPNVRSLRMPFGCLTFAGVQHLIQFYGLKSVGPLSLSSESGEGRAGQLHTLSLDMSTTEYQPEGIEWLTDLGGGLRRLELRLNRKREGSTRQRTSFLQFEPLLASCGGIRELVILPTPHFLPSSDEKFRLFMQGQHPTLGAQLTDHIHGVAPKLRTSDTLKLFEQYQPPLRLLHLARVWFSDMDLEVLGRACPGIDDLRLTNLRMDLSSNEWNIRSIEMPDETEDRTKDELSIEVILKCWPGMKVLRLDGHLVRMFSAATRCNLQVPVSPPSSLLSRSGSTLQAAATTSSPSVEANSEAAPPTPTTTSKTSLFEEDLMTLVDLVEPTLTYLNVDKNPQLTDQTIRHVLMTCSNLRDLSASELDLTMGVFEDDDPSERQQQERQREQEQDIQDVVGKLQGLRLDESLKSAPLSTKGLEPATKKPWACIKTLRSLDFSWRIFDGRPAYLPSSSSSTVKLNESHLPPYRHHAHHHRHHRCQQQQHPRDNGQGTSAPQEAEAPISRMFATPWHIESIYERLRVLERLEVLQLEGWTIPWRAADIEAFLGHSSEPELVSKKNQFQEDKIAIYLPWELYKGTGRCKEEEAASLEEYKDADFAYIAMSNSIIKDKLIFQAPGKDTLSWQASQGVGGQTVDRADLLPLPTSRMSRLRLLNVLCRKPVFLDNPTGPVSPFVLYPPCKLEDESKAVDINQELEAEYVTTPNSVPPPPPPPPPRSGFRARRSNATNTSIESAVPPVHLVAAATPRRKPTPLQHKTTHITMGHVHGVVASFMKACPNLERVLIAKEGNLSSPFHQTDFTIQLGCSKKHRDNESVDDGGKGSKSSTTGAAILDDPATAILRVSPRRVLCTRRLYPELTTRRRY</sequence>
<proteinExistence type="predicted"/>